<dbReference type="OrthoDB" id="5820717at2759"/>
<feature type="transmembrane region" description="Helical" evidence="2">
    <location>
        <begin position="35"/>
        <end position="57"/>
    </location>
</feature>
<evidence type="ECO:0000313" key="4">
    <source>
        <dbReference type="Proteomes" id="UP000053676"/>
    </source>
</evidence>
<keyword evidence="2" id="KW-0472">Membrane</keyword>
<evidence type="ECO:0000256" key="1">
    <source>
        <dbReference type="SAM" id="MobiDB-lite"/>
    </source>
</evidence>
<evidence type="ECO:0000256" key="2">
    <source>
        <dbReference type="SAM" id="Phobius"/>
    </source>
</evidence>
<accession>W2SYX1</accession>
<keyword evidence="2" id="KW-1133">Transmembrane helix</keyword>
<name>W2SYX1_NECAM</name>
<keyword evidence="2" id="KW-0812">Transmembrane</keyword>
<gene>
    <name evidence="3" type="ORF">NECAME_04245</name>
</gene>
<keyword evidence="4" id="KW-1185">Reference proteome</keyword>
<dbReference type="GeneID" id="25344277"/>
<dbReference type="CTD" id="25344277"/>
<proteinExistence type="predicted"/>
<feature type="compositionally biased region" description="Polar residues" evidence="1">
    <location>
        <begin position="151"/>
        <end position="166"/>
    </location>
</feature>
<evidence type="ECO:0000313" key="3">
    <source>
        <dbReference type="EMBL" id="ETN73852.1"/>
    </source>
</evidence>
<organism evidence="3 4">
    <name type="scientific">Necator americanus</name>
    <name type="common">Human hookworm</name>
    <dbReference type="NCBI Taxonomy" id="51031"/>
    <lineage>
        <taxon>Eukaryota</taxon>
        <taxon>Metazoa</taxon>
        <taxon>Ecdysozoa</taxon>
        <taxon>Nematoda</taxon>
        <taxon>Chromadorea</taxon>
        <taxon>Rhabditida</taxon>
        <taxon>Rhabditina</taxon>
        <taxon>Rhabditomorpha</taxon>
        <taxon>Strongyloidea</taxon>
        <taxon>Ancylostomatidae</taxon>
        <taxon>Bunostominae</taxon>
        <taxon>Necator</taxon>
    </lineage>
</organism>
<protein>
    <submittedName>
        <fullName evidence="3">Uncharacterized protein</fullName>
    </submittedName>
</protein>
<sequence>MRELLMRLLTAKERVASSICKNTCPMFDFGSSPVFIFVPFIAFSIIFLLIILLKSCIVMSRSDMQRGWATQARRSRRTMTTQSTASVEIQTTQHPVPFIPPPGYYSEVMATDSSAMYPMYVPPYAMNSTPPLSMRDPRRFQSAELKRRSSRQSMAQCRSQGTNALSRSRRVNLV</sequence>
<dbReference type="AlphaFoldDB" id="W2SYX1"/>
<dbReference type="Proteomes" id="UP000053676">
    <property type="component" value="Unassembled WGS sequence"/>
</dbReference>
<reference evidence="4" key="1">
    <citation type="journal article" date="2014" name="Nat. Genet.">
        <title>Genome of the human hookworm Necator americanus.</title>
        <authorList>
            <person name="Tang Y.T."/>
            <person name="Gao X."/>
            <person name="Rosa B.A."/>
            <person name="Abubucker S."/>
            <person name="Hallsworth-Pepin K."/>
            <person name="Martin J."/>
            <person name="Tyagi R."/>
            <person name="Heizer E."/>
            <person name="Zhang X."/>
            <person name="Bhonagiri-Palsikar V."/>
            <person name="Minx P."/>
            <person name="Warren W.C."/>
            <person name="Wang Q."/>
            <person name="Zhan B."/>
            <person name="Hotez P.J."/>
            <person name="Sternberg P.W."/>
            <person name="Dougall A."/>
            <person name="Gaze S.T."/>
            <person name="Mulvenna J."/>
            <person name="Sotillo J."/>
            <person name="Ranganathan S."/>
            <person name="Rabelo E.M."/>
            <person name="Wilson R.K."/>
            <person name="Felgner P.L."/>
            <person name="Bethony J."/>
            <person name="Hawdon J.M."/>
            <person name="Gasser R.B."/>
            <person name="Loukas A."/>
            <person name="Mitreva M."/>
        </authorList>
    </citation>
    <scope>NUCLEOTIDE SEQUENCE [LARGE SCALE GENOMIC DNA]</scope>
</reference>
<dbReference type="KEGG" id="nai:NECAME_04245"/>
<feature type="region of interest" description="Disordered" evidence="1">
    <location>
        <begin position="146"/>
        <end position="174"/>
    </location>
</feature>
<dbReference type="EMBL" id="KI660409">
    <property type="protein sequence ID" value="ETN73852.1"/>
    <property type="molecule type" value="Genomic_DNA"/>
</dbReference>